<comment type="caution">
    <text evidence="8">The sequence shown here is derived from an EMBL/GenBank/DDBJ whole genome shotgun (WGS) entry which is preliminary data.</text>
</comment>
<dbReference type="CDD" id="cd02540">
    <property type="entry name" value="GT2_GlmU_N_bac"/>
    <property type="match status" value="1"/>
</dbReference>
<dbReference type="STRING" id="1802596.A2Z11_00475"/>
<evidence type="ECO:0000259" key="7">
    <source>
        <dbReference type="Pfam" id="PF00483"/>
    </source>
</evidence>
<evidence type="ECO:0000313" key="8">
    <source>
        <dbReference type="EMBL" id="OGY26264.1"/>
    </source>
</evidence>
<keyword evidence="2" id="KW-0548">Nucleotidyltransferase</keyword>
<accession>A0A1G1WF38</accession>
<dbReference type="AlphaFoldDB" id="A0A1G1WF38"/>
<keyword evidence="3" id="KW-0012">Acyltransferase</keyword>
<evidence type="ECO:0000256" key="4">
    <source>
        <dbReference type="ARBA" id="ARBA00048247"/>
    </source>
</evidence>
<dbReference type="SUPFAM" id="SSF53448">
    <property type="entry name" value="Nucleotide-diphospho-sugar transferases"/>
    <property type="match status" value="1"/>
</dbReference>
<dbReference type="GO" id="GO:0003977">
    <property type="term" value="F:UDP-N-acetylglucosamine diphosphorylase activity"/>
    <property type="evidence" value="ECO:0007669"/>
    <property type="project" value="UniProtKB-EC"/>
</dbReference>
<name>A0A1G1WF38_9BACT</name>
<feature type="domain" description="Nucleotidyl transferase" evidence="7">
    <location>
        <begin position="6"/>
        <end position="239"/>
    </location>
</feature>
<evidence type="ECO:0000313" key="9">
    <source>
        <dbReference type="Proteomes" id="UP000176389"/>
    </source>
</evidence>
<evidence type="ECO:0000256" key="6">
    <source>
        <dbReference type="ARBA" id="ARBA00049628"/>
    </source>
</evidence>
<comment type="catalytic activity">
    <reaction evidence="4">
        <text>alpha-D-glucosamine 1-phosphate + acetyl-CoA = N-acetyl-alpha-D-glucosamine 1-phosphate + CoA + H(+)</text>
        <dbReference type="Rhea" id="RHEA:13725"/>
        <dbReference type="ChEBI" id="CHEBI:15378"/>
        <dbReference type="ChEBI" id="CHEBI:57287"/>
        <dbReference type="ChEBI" id="CHEBI:57288"/>
        <dbReference type="ChEBI" id="CHEBI:57776"/>
        <dbReference type="ChEBI" id="CHEBI:58516"/>
        <dbReference type="EC" id="2.3.1.157"/>
    </reaction>
</comment>
<keyword evidence="1" id="KW-0808">Transferase</keyword>
<dbReference type="InterPro" id="IPR050065">
    <property type="entry name" value="GlmU-like"/>
</dbReference>
<dbReference type="InterPro" id="IPR029044">
    <property type="entry name" value="Nucleotide-diphossugar_trans"/>
</dbReference>
<comment type="catalytic activity">
    <reaction evidence="5">
        <text>N-acetyl-alpha-D-glucosamine 1-phosphate + UTP + H(+) = UDP-N-acetyl-alpha-D-glucosamine + diphosphate</text>
        <dbReference type="Rhea" id="RHEA:13509"/>
        <dbReference type="ChEBI" id="CHEBI:15378"/>
        <dbReference type="ChEBI" id="CHEBI:33019"/>
        <dbReference type="ChEBI" id="CHEBI:46398"/>
        <dbReference type="ChEBI" id="CHEBI:57705"/>
        <dbReference type="ChEBI" id="CHEBI:57776"/>
        <dbReference type="EC" id="2.7.7.23"/>
    </reaction>
</comment>
<dbReference type="PANTHER" id="PTHR43584:SF3">
    <property type="entry name" value="BIFUNCTIONAL PROTEIN GLMU"/>
    <property type="match status" value="1"/>
</dbReference>
<dbReference type="InterPro" id="IPR005835">
    <property type="entry name" value="NTP_transferase_dom"/>
</dbReference>
<evidence type="ECO:0000256" key="5">
    <source>
        <dbReference type="ARBA" id="ARBA00048493"/>
    </source>
</evidence>
<dbReference type="EMBL" id="MHCS01000027">
    <property type="protein sequence ID" value="OGY26264.1"/>
    <property type="molecule type" value="Genomic_DNA"/>
</dbReference>
<sequence>MKNIAAIILAAGKGTRLAGGAPSPRAKVLYEIGGKPLILHTLKLLKKVGIEEIILVVGHKAEEVKTVASKAYKFAFQDKRLGTGHAAKLGLAQVSSKAETVMVLNGDDSAFYKEETLKKVVEKHFSEANTITFITLEPIDPTGLGRIIRENGQVVEIVEEKDATRQQKKIKEINDGVYVFGRSWLEKNLPTIKKSPVGEYYLVDLIRLAVSQGEKIEAFKLFDPSEWRGVNTPEELKAADRYMRERNKDVGKK</sequence>
<gene>
    <name evidence="8" type="ORF">A2Z11_00475</name>
</gene>
<dbReference type="Gene3D" id="3.90.550.10">
    <property type="entry name" value="Spore Coat Polysaccharide Biosynthesis Protein SpsA, Chain A"/>
    <property type="match status" value="1"/>
</dbReference>
<organism evidence="8 9">
    <name type="scientific">Candidatus Woykebacteria bacterium RBG_16_43_9</name>
    <dbReference type="NCBI Taxonomy" id="1802596"/>
    <lineage>
        <taxon>Bacteria</taxon>
        <taxon>Candidatus Woykeibacteriota</taxon>
    </lineage>
</organism>
<evidence type="ECO:0000256" key="1">
    <source>
        <dbReference type="ARBA" id="ARBA00022679"/>
    </source>
</evidence>
<evidence type="ECO:0000256" key="2">
    <source>
        <dbReference type="ARBA" id="ARBA00022695"/>
    </source>
</evidence>
<evidence type="ECO:0000256" key="3">
    <source>
        <dbReference type="ARBA" id="ARBA00023315"/>
    </source>
</evidence>
<protein>
    <recommendedName>
        <fullName evidence="7">Nucleotidyl transferase domain-containing protein</fullName>
    </recommendedName>
</protein>
<dbReference type="Pfam" id="PF00483">
    <property type="entry name" value="NTP_transferase"/>
    <property type="match status" value="1"/>
</dbReference>
<comment type="function">
    <text evidence="6">Catalyzes the last two sequential reactions in the de novo biosynthetic pathway for UDP-N-acetylglucosamine (UDP-GlcNAc). The C-terminal domain catalyzes the transfer of acetyl group from acetyl coenzyme A to glucosamine-1-phosphate (GlcN-1-P) to produce N-acetylglucosamine-1-phosphate (GlcNAc-1-P), which is converted into UDP-GlcNAc by the transfer of uridine 5-monophosphate (from uridine 5-triphosphate), a reaction catalyzed by the N-terminal domain.</text>
</comment>
<dbReference type="Proteomes" id="UP000176389">
    <property type="component" value="Unassembled WGS sequence"/>
</dbReference>
<dbReference type="GO" id="GO:0019134">
    <property type="term" value="F:glucosamine-1-phosphate N-acetyltransferase activity"/>
    <property type="evidence" value="ECO:0007669"/>
    <property type="project" value="UniProtKB-EC"/>
</dbReference>
<proteinExistence type="predicted"/>
<reference evidence="8 9" key="1">
    <citation type="journal article" date="2016" name="Nat. Commun.">
        <title>Thousands of microbial genomes shed light on interconnected biogeochemical processes in an aquifer system.</title>
        <authorList>
            <person name="Anantharaman K."/>
            <person name="Brown C.T."/>
            <person name="Hug L.A."/>
            <person name="Sharon I."/>
            <person name="Castelle C.J."/>
            <person name="Probst A.J."/>
            <person name="Thomas B.C."/>
            <person name="Singh A."/>
            <person name="Wilkins M.J."/>
            <person name="Karaoz U."/>
            <person name="Brodie E.L."/>
            <person name="Williams K.H."/>
            <person name="Hubbard S.S."/>
            <person name="Banfield J.F."/>
        </authorList>
    </citation>
    <scope>NUCLEOTIDE SEQUENCE [LARGE SCALE GENOMIC DNA]</scope>
</reference>
<dbReference type="PANTHER" id="PTHR43584">
    <property type="entry name" value="NUCLEOTIDYL TRANSFERASE"/>
    <property type="match status" value="1"/>
</dbReference>